<accession>A0A2D6YK02</accession>
<dbReference type="Proteomes" id="UP000226525">
    <property type="component" value="Unassembled WGS sequence"/>
</dbReference>
<dbReference type="GO" id="GO:0005525">
    <property type="term" value="F:GTP binding"/>
    <property type="evidence" value="ECO:0007669"/>
    <property type="project" value="InterPro"/>
</dbReference>
<dbReference type="Pfam" id="PF01926">
    <property type="entry name" value="MMR_HSR1"/>
    <property type="match status" value="1"/>
</dbReference>
<evidence type="ECO:0000313" key="2">
    <source>
        <dbReference type="EMBL" id="MAH63500.1"/>
    </source>
</evidence>
<organism evidence="2 3">
    <name type="scientific">SAR324 cluster bacterium</name>
    <dbReference type="NCBI Taxonomy" id="2024889"/>
    <lineage>
        <taxon>Bacteria</taxon>
        <taxon>Deltaproteobacteria</taxon>
        <taxon>SAR324 cluster</taxon>
    </lineage>
</organism>
<proteinExistence type="predicted"/>
<dbReference type="CDD" id="cd00882">
    <property type="entry name" value="Ras_like_GTPase"/>
    <property type="match status" value="1"/>
</dbReference>
<feature type="domain" description="G" evidence="1">
    <location>
        <begin position="48"/>
        <end position="159"/>
    </location>
</feature>
<protein>
    <recommendedName>
        <fullName evidence="1">G domain-containing protein</fullName>
    </recommendedName>
</protein>
<comment type="caution">
    <text evidence="2">The sequence shown here is derived from an EMBL/GenBank/DDBJ whole genome shotgun (WGS) entry which is preliminary data.</text>
</comment>
<dbReference type="Gene3D" id="3.40.50.300">
    <property type="entry name" value="P-loop containing nucleotide triphosphate hydrolases"/>
    <property type="match status" value="1"/>
</dbReference>
<reference evidence="3" key="1">
    <citation type="submission" date="2017-09" db="EMBL/GenBank/DDBJ databases">
        <title>The Reconstruction of 2,631 Draft Metagenome-Assembled Genomes from the Global Oceans.</title>
        <authorList>
            <person name="Tully B.J."/>
            <person name="Graham E.D."/>
            <person name="Heidelberg J.F."/>
        </authorList>
    </citation>
    <scope>NUCLEOTIDE SEQUENCE [LARGE SCALE GENOMIC DNA]</scope>
</reference>
<dbReference type="InterPro" id="IPR027417">
    <property type="entry name" value="P-loop_NTPase"/>
</dbReference>
<evidence type="ECO:0000259" key="1">
    <source>
        <dbReference type="Pfam" id="PF01926"/>
    </source>
</evidence>
<name>A0A2D6YK02_9DELT</name>
<dbReference type="SUPFAM" id="SSF52540">
    <property type="entry name" value="P-loop containing nucleoside triphosphate hydrolases"/>
    <property type="match status" value="1"/>
</dbReference>
<gene>
    <name evidence="2" type="ORF">CMN54_08670</name>
</gene>
<evidence type="ECO:0000313" key="3">
    <source>
        <dbReference type="Proteomes" id="UP000226525"/>
    </source>
</evidence>
<dbReference type="AlphaFoldDB" id="A0A2D6YK02"/>
<dbReference type="InterPro" id="IPR006073">
    <property type="entry name" value="GTP-bd"/>
</dbReference>
<dbReference type="EMBL" id="NZEX01000096">
    <property type="protein sequence ID" value="MAH63500.1"/>
    <property type="molecule type" value="Genomic_DNA"/>
</dbReference>
<sequence length="408" mass="46081">MASKDKSASSLRKARNWIRNKILFPTVDEEVYRKSLKNIREILPVPVIWILGKTQSGKTSIIQALTGHSRAEIGNGFQPCTKTSSLFSFPSEQTPIVHFLDTRGLGEIGYDPQEDMQLHLRGSHLLIVVVKVMDHGLEPLKNALKIICPKRPNWPVLVVQTNLHEGYPEKQTEHIIPYPYENHEAIDSIPQNLVRSLKFQQQELSEWTKEFVAVDLTHPNDGYTDSNYGLNALWQRIEILLPTSLQAMIQGTPSLHRALQDIHSHSAHQQIIAHSLLAGGVELLPIPLVSLPMVASIQAKMFQALASIYKQQVSWRSFVDFLSAVGLGMMLQIGGRELIKFIPVYGTIVSSLYTAAATYALGKTMCLYLHHQRLGSLPNVDELREIYESQFQEGRKILEKFIPKKKKE</sequence>